<gene>
    <name evidence="2" type="ORF">BRENAR_LOCUS2676</name>
</gene>
<evidence type="ECO:0000256" key="1">
    <source>
        <dbReference type="SAM" id="MobiDB-lite"/>
    </source>
</evidence>
<feature type="region of interest" description="Disordered" evidence="1">
    <location>
        <begin position="1"/>
        <end position="28"/>
    </location>
</feature>
<proteinExistence type="predicted"/>
<dbReference type="InParanoid" id="A0A448YLX8"/>
<organism evidence="2 3">
    <name type="scientific">Brettanomyces naardenensis</name>
    <name type="common">Yeast</name>
    <dbReference type="NCBI Taxonomy" id="13370"/>
    <lineage>
        <taxon>Eukaryota</taxon>
        <taxon>Fungi</taxon>
        <taxon>Dikarya</taxon>
        <taxon>Ascomycota</taxon>
        <taxon>Saccharomycotina</taxon>
        <taxon>Pichiomycetes</taxon>
        <taxon>Pichiales</taxon>
        <taxon>Pichiaceae</taxon>
        <taxon>Brettanomyces</taxon>
    </lineage>
</organism>
<dbReference type="STRING" id="13370.A0A448YLX8"/>
<dbReference type="Pfam" id="PF09495">
    <property type="entry name" value="DUF2462"/>
    <property type="match status" value="1"/>
</dbReference>
<dbReference type="Proteomes" id="UP000290900">
    <property type="component" value="Unassembled WGS sequence"/>
</dbReference>
<accession>A0A448YLX8</accession>
<sequence length="88" mass="10107">MSQGKLTLGKKRKVHRVTKRQRNPRSAAPKILKAKKIGHRELEIRKLSKKERGRFADSTEKSIAAKVGHLELLKGTRREIEKDAKVKK</sequence>
<feature type="compositionally biased region" description="Basic residues" evidence="1">
    <location>
        <begin position="8"/>
        <end position="23"/>
    </location>
</feature>
<reference evidence="2 3" key="1">
    <citation type="submission" date="2018-12" db="EMBL/GenBank/DDBJ databases">
        <authorList>
            <person name="Tiukova I."/>
            <person name="Dainat J."/>
        </authorList>
    </citation>
    <scope>NUCLEOTIDE SEQUENCE [LARGE SCALE GENOMIC DNA]</scope>
</reference>
<keyword evidence="3" id="KW-1185">Reference proteome</keyword>
<dbReference type="AlphaFoldDB" id="A0A448YLX8"/>
<dbReference type="OrthoDB" id="5239630at2759"/>
<dbReference type="InterPro" id="IPR019034">
    <property type="entry name" value="UPF0390"/>
</dbReference>
<dbReference type="EMBL" id="CAACVR010000014">
    <property type="protein sequence ID" value="VEU21944.1"/>
    <property type="molecule type" value="Genomic_DNA"/>
</dbReference>
<evidence type="ECO:0000313" key="2">
    <source>
        <dbReference type="EMBL" id="VEU21944.1"/>
    </source>
</evidence>
<evidence type="ECO:0000313" key="3">
    <source>
        <dbReference type="Proteomes" id="UP000290900"/>
    </source>
</evidence>
<protein>
    <submittedName>
        <fullName evidence="2">DEKNAAC102890</fullName>
    </submittedName>
</protein>
<name>A0A448YLX8_BRENA</name>